<organism evidence="4 5">
    <name type="scientific">Sinomicrobium pectinilyticum</name>
    <dbReference type="NCBI Taxonomy" id="1084421"/>
    <lineage>
        <taxon>Bacteria</taxon>
        <taxon>Pseudomonadati</taxon>
        <taxon>Bacteroidota</taxon>
        <taxon>Flavobacteriia</taxon>
        <taxon>Flavobacteriales</taxon>
        <taxon>Flavobacteriaceae</taxon>
        <taxon>Sinomicrobium</taxon>
    </lineage>
</organism>
<accession>A0A3N0E3J2</accession>
<reference evidence="4 5" key="1">
    <citation type="submission" date="2018-10" db="EMBL/GenBank/DDBJ databases">
        <title>Sinomicrobium pectinilyticum sp. nov., a pectinase-producing bacterium isolated from alkaline and saline soil, and emended description of the genus Sinomicrobium.</title>
        <authorList>
            <person name="Cheng B."/>
            <person name="Li C."/>
            <person name="Lai Q."/>
            <person name="Du M."/>
            <person name="Shao Z."/>
            <person name="Xu P."/>
            <person name="Yang C."/>
        </authorList>
    </citation>
    <scope>NUCLEOTIDE SEQUENCE [LARGE SCALE GENOMIC DNA]</scope>
    <source>
        <strain evidence="4 5">5DNS001</strain>
    </source>
</reference>
<dbReference type="SUPFAM" id="SSF48230">
    <property type="entry name" value="Chondroitin AC/alginate lyase"/>
    <property type="match status" value="1"/>
</dbReference>
<protein>
    <recommendedName>
        <fullName evidence="6">Heparinase</fullName>
    </recommendedName>
</protein>
<feature type="domain" description="Endo-acting ulvan lyase 2nd" evidence="3">
    <location>
        <begin position="347"/>
        <end position="448"/>
    </location>
</feature>
<proteinExistence type="predicted"/>
<keyword evidence="5" id="KW-1185">Reference proteome</keyword>
<evidence type="ECO:0000313" key="5">
    <source>
        <dbReference type="Proteomes" id="UP000267469"/>
    </source>
</evidence>
<evidence type="ECO:0000259" key="3">
    <source>
        <dbReference type="Pfam" id="PF26377"/>
    </source>
</evidence>
<dbReference type="InterPro" id="IPR058848">
    <property type="entry name" value="Ulvan_lyase_C"/>
</dbReference>
<sequence length="933" mass="105622">MCKRTVIMKFVLAVILCMGTGVTGMAQLPVPSDIGDVHPRCFGKRMSGEAVRQLVAQEEWAQQVIYKTEERLSPYLDHCEEDPEWLLSRLQMYWKTRSTQVYIDGGKYDHAEGEAPVPTVRFPGTRDHRTDYFTPRLEDVKPYMDDERGLYLQRRDNKQWEWADMVSSARIVESVNRNILEIARDAAFMYWYTSKEAYARLAFGVLDTYLSGLYYRAEPTDLSHGHHQTLVGLTSFEVIQEHYIAEVTQAYDFLHGYISANYPGKIALYSASLQKWADQVIKNGVSFNNWNLFQAGHVCRIALVLENDSAYKNGKGAQYYLDRITNQNSTRQWSLTKLIDYGYDPDTGIWNESPGYALGVLRDFIRFAAFYDHTFDIDLIAKLPVLRQAVIAAPQYLYPNGYRVAFGDGHYGKLEAGPVLYMIENAKKYGKETDEVFFTRMLKTLFDENSYADGLNGGHIEDLFAEAPLKVRKDIRPGNPEDFTSPLFYAPNTSWLVQRQGTGESGLMISQIGSKGNHMHSNGIAMELYGQGLPLAPELGNGPSYFSAAYAEYYSQFPAHNTVIVNGKSRYPEMKSNHAFTLNAAYPESGKREGNLPGFTFSDVNFLEPETYSDQRRVMGIVSGEENGYYIDIFRSGQREGKDVKHEYFYHNLGQSLDLKDKQGNPLDLEPSSKMAFGDGDLMAYDYMWDKKSVESEEDLTGQFNLETADKTVTMNLWVKGERDREIFSAMSPKSMAFRHGPLPEAFNDLPVPTLVIRQNGEAWNRPFVAVYEPALNGESDIRSVDYFGENEQAGIHVTGRSGREDFILSSASGDLDWKYKNITLIGTYGVVSVQDNNLKMFLGHGRSLGCGKYTLRAEQPASLAFEIDKGQWYVMTTAPACLNISVNDVKADYQLEDTAGNSYRGIVDKKAKQVRFNLPVLDYTPVKLKISD</sequence>
<comment type="caution">
    <text evidence="4">The sequence shown here is derived from an EMBL/GenBank/DDBJ whole genome shotgun (WGS) entry which is preliminary data.</text>
</comment>
<dbReference type="OrthoDB" id="8732671at2"/>
<dbReference type="InterPro" id="IPR008929">
    <property type="entry name" value="Chondroitin_lyas"/>
</dbReference>
<gene>
    <name evidence="4" type="ORF">ED312_17105</name>
</gene>
<feature type="signal peptide" evidence="1">
    <location>
        <begin position="1"/>
        <end position="26"/>
    </location>
</feature>
<evidence type="ECO:0000259" key="2">
    <source>
        <dbReference type="Pfam" id="PF26374"/>
    </source>
</evidence>
<name>A0A3N0E3J2_SINP1</name>
<dbReference type="InterPro" id="IPR058849">
    <property type="entry name" value="Ulvan_lyase_2nd"/>
</dbReference>
<keyword evidence="1" id="KW-0732">Signal</keyword>
<evidence type="ECO:0000313" key="4">
    <source>
        <dbReference type="EMBL" id="RNL82380.1"/>
    </source>
</evidence>
<feature type="chain" id="PRO_5017931378" description="Heparinase" evidence="1">
    <location>
        <begin position="27"/>
        <end position="933"/>
    </location>
</feature>
<dbReference type="Pfam" id="PF26374">
    <property type="entry name" value="Ulvan_lyaseC"/>
    <property type="match status" value="1"/>
</dbReference>
<dbReference type="Proteomes" id="UP000267469">
    <property type="component" value="Unassembled WGS sequence"/>
</dbReference>
<feature type="domain" description="Endo-acting ulvan lyase C-terminal" evidence="2">
    <location>
        <begin position="785"/>
        <end position="862"/>
    </location>
</feature>
<dbReference type="AlphaFoldDB" id="A0A3N0E3J2"/>
<evidence type="ECO:0000256" key="1">
    <source>
        <dbReference type="SAM" id="SignalP"/>
    </source>
</evidence>
<dbReference type="Gene3D" id="1.50.10.100">
    <property type="entry name" value="Chondroitin AC/alginate lyase"/>
    <property type="match status" value="1"/>
</dbReference>
<dbReference type="Gene3D" id="2.70.98.70">
    <property type="match status" value="1"/>
</dbReference>
<dbReference type="Pfam" id="PF26377">
    <property type="entry name" value="Ulvan_lyase_2nd"/>
    <property type="match status" value="1"/>
</dbReference>
<dbReference type="EMBL" id="RJTM01000114">
    <property type="protein sequence ID" value="RNL82380.1"/>
    <property type="molecule type" value="Genomic_DNA"/>
</dbReference>
<evidence type="ECO:0008006" key="6">
    <source>
        <dbReference type="Google" id="ProtNLM"/>
    </source>
</evidence>